<dbReference type="EMBL" id="QANS01000003">
    <property type="protein sequence ID" value="PTU31802.1"/>
    <property type="molecule type" value="Genomic_DNA"/>
</dbReference>
<dbReference type="PANTHER" id="PTHR33734">
    <property type="entry name" value="LYSM DOMAIN-CONTAINING GPI-ANCHORED PROTEIN 2"/>
    <property type="match status" value="1"/>
</dbReference>
<dbReference type="CDD" id="cd16894">
    <property type="entry name" value="MltD-like"/>
    <property type="match status" value="1"/>
</dbReference>
<evidence type="ECO:0000256" key="1">
    <source>
        <dbReference type="SAM" id="MobiDB-lite"/>
    </source>
</evidence>
<sequence>MLKKYSGLGLSAVLGLGVCTAGFAQQDRANANVNPKPVAANPTADANATPATAVKPTPISSTPAIAPTLKTSPAIVPANSAAPSPAAKAIVTAPDAVAAPVPAALTPTPALTSPAAATVKADIKAAPEAALSLPEVMTPPPETARLPSASKLDSLAKESQYFPRYTQLKPAVAFWTQVFGDYSENQSVIHSMAYPQKVFEVLDFRSDAARMNAVALNNLRDLQVKQTKDHYDSVLKQVHELRHTPDQMNSEQRRIFDLYADIPDDNRYLAAVGTLRSQRGLKERTIQALDLSNKYLPVMEATFRSHDLPIGLTRIPLVESSFNVEAYSKAGAAGLWQFIPSSARIYMRLNNIVDDRRDPWTSTDAAARHLKDDYRVLGDWPLAVTAYNHGRGGISRARTAVNGTTIVDLIQRYDGPRFGFASKNYYAEFLAALDVERKYVRSQDRSRQNEMMRFDVVETQHYVPYETLRRLCGADDEVFRKLNPAYRPEVIEGKMYVPPGHLIRVPSGSAKNFEVGYSKLSSNERFDSQRSIYQLVKVKNGDNIAKIAKRYGVTQSAIASVNGLGKKRHVRVGQILKVPAHTESRPGPITVAVGESKPQQTRAQKRAEVAEATKAAKSTKSVAKGKAKTKTASAKLQIHKVKSGQTLSSIAKRYNTSVASLRKVNDLDQTSHIKPGMKLKIPPT</sequence>
<dbReference type="Pfam" id="PF01464">
    <property type="entry name" value="SLT"/>
    <property type="match status" value="1"/>
</dbReference>
<dbReference type="PANTHER" id="PTHR33734:SF22">
    <property type="entry name" value="MEMBRANE-BOUND LYTIC MUREIN TRANSGLYCOSYLASE D"/>
    <property type="match status" value="1"/>
</dbReference>
<gene>
    <name evidence="4" type="ORF">CJD38_09435</name>
</gene>
<dbReference type="SUPFAM" id="SSF54106">
    <property type="entry name" value="LysM domain"/>
    <property type="match status" value="2"/>
</dbReference>
<dbReference type="InterPro" id="IPR036779">
    <property type="entry name" value="LysM_dom_sf"/>
</dbReference>
<reference evidence="4 5" key="1">
    <citation type="submission" date="2018-04" db="EMBL/GenBank/DDBJ databases">
        <title>Novel species isolated from glacier.</title>
        <authorList>
            <person name="Liu Q."/>
            <person name="Xin Y.-H."/>
        </authorList>
    </citation>
    <scope>NUCLEOTIDE SEQUENCE [LARGE SCALE GENOMIC DNA]</scope>
    <source>
        <strain evidence="4 5">GT1R17</strain>
    </source>
</reference>
<feature type="chain" id="PRO_5015488784" evidence="2">
    <location>
        <begin position="25"/>
        <end position="684"/>
    </location>
</feature>
<evidence type="ECO:0000313" key="4">
    <source>
        <dbReference type="EMBL" id="PTU31802.1"/>
    </source>
</evidence>
<proteinExistence type="predicted"/>
<evidence type="ECO:0000313" key="5">
    <source>
        <dbReference type="Proteomes" id="UP000244248"/>
    </source>
</evidence>
<protein>
    <submittedName>
        <fullName evidence="4">Lytic transglycosylase</fullName>
    </submittedName>
</protein>
<dbReference type="InterPro" id="IPR023346">
    <property type="entry name" value="Lysozyme-like_dom_sf"/>
</dbReference>
<dbReference type="Gene3D" id="1.10.530.10">
    <property type="match status" value="1"/>
</dbReference>
<name>A0A2T5MGU3_9GAMM</name>
<dbReference type="PROSITE" id="PS51782">
    <property type="entry name" value="LYSM"/>
    <property type="match status" value="2"/>
</dbReference>
<dbReference type="OrthoDB" id="9815002at2"/>
<keyword evidence="2" id="KW-0732">Signal</keyword>
<evidence type="ECO:0000259" key="3">
    <source>
        <dbReference type="PROSITE" id="PS51782"/>
    </source>
</evidence>
<dbReference type="CDD" id="cd00118">
    <property type="entry name" value="LysM"/>
    <property type="match status" value="2"/>
</dbReference>
<dbReference type="Proteomes" id="UP000244248">
    <property type="component" value="Unassembled WGS sequence"/>
</dbReference>
<feature type="domain" description="LysM" evidence="3">
    <location>
        <begin position="534"/>
        <end position="578"/>
    </location>
</feature>
<dbReference type="GO" id="GO:0008932">
    <property type="term" value="F:lytic endotransglycosylase activity"/>
    <property type="evidence" value="ECO:0007669"/>
    <property type="project" value="TreeGrafter"/>
</dbReference>
<dbReference type="SMART" id="SM00257">
    <property type="entry name" value="LysM"/>
    <property type="match status" value="2"/>
</dbReference>
<feature type="signal peptide" evidence="2">
    <location>
        <begin position="1"/>
        <end position="24"/>
    </location>
</feature>
<dbReference type="InterPro" id="IPR008258">
    <property type="entry name" value="Transglycosylase_SLT_dom_1"/>
</dbReference>
<dbReference type="InterPro" id="IPR018392">
    <property type="entry name" value="LysM"/>
</dbReference>
<keyword evidence="5" id="KW-1185">Reference proteome</keyword>
<comment type="caution">
    <text evidence="4">The sequence shown here is derived from an EMBL/GenBank/DDBJ whole genome shotgun (WGS) entry which is preliminary data.</text>
</comment>
<dbReference type="AlphaFoldDB" id="A0A2T5MGU3"/>
<feature type="region of interest" description="Disordered" evidence="1">
    <location>
        <begin position="38"/>
        <end position="60"/>
    </location>
</feature>
<dbReference type="Gene3D" id="3.10.350.10">
    <property type="entry name" value="LysM domain"/>
    <property type="match status" value="2"/>
</dbReference>
<feature type="domain" description="LysM" evidence="3">
    <location>
        <begin position="637"/>
        <end position="681"/>
    </location>
</feature>
<dbReference type="Pfam" id="PF01476">
    <property type="entry name" value="LysM"/>
    <property type="match status" value="2"/>
</dbReference>
<feature type="compositionally biased region" description="Low complexity" evidence="1">
    <location>
        <begin position="38"/>
        <end position="54"/>
    </location>
</feature>
<evidence type="ECO:0000256" key="2">
    <source>
        <dbReference type="SAM" id="SignalP"/>
    </source>
</evidence>
<organism evidence="4 5">
    <name type="scientific">Stenotrophobium rhamnosiphilum</name>
    <dbReference type="NCBI Taxonomy" id="2029166"/>
    <lineage>
        <taxon>Bacteria</taxon>
        <taxon>Pseudomonadati</taxon>
        <taxon>Pseudomonadota</taxon>
        <taxon>Gammaproteobacteria</taxon>
        <taxon>Nevskiales</taxon>
        <taxon>Nevskiaceae</taxon>
        <taxon>Stenotrophobium</taxon>
    </lineage>
</organism>
<accession>A0A2T5MGU3</accession>
<dbReference type="SUPFAM" id="SSF53955">
    <property type="entry name" value="Lysozyme-like"/>
    <property type="match status" value="1"/>
</dbReference>